<dbReference type="GO" id="GO:0004167">
    <property type="term" value="F:dopachrome isomerase activity"/>
    <property type="evidence" value="ECO:0007669"/>
    <property type="project" value="UniProtKB-EC"/>
</dbReference>
<dbReference type="SUPFAM" id="SSF55331">
    <property type="entry name" value="Tautomerase/MIF"/>
    <property type="match status" value="1"/>
</dbReference>
<dbReference type="AlphaFoldDB" id="I5AR26"/>
<dbReference type="Pfam" id="PF01187">
    <property type="entry name" value="MIF"/>
    <property type="match status" value="1"/>
</dbReference>
<evidence type="ECO:0000256" key="8">
    <source>
        <dbReference type="ARBA" id="ARBA00039086"/>
    </source>
</evidence>
<dbReference type="GO" id="GO:0005125">
    <property type="term" value="F:cytokine activity"/>
    <property type="evidence" value="ECO:0007669"/>
    <property type="project" value="UniProtKB-KW"/>
</dbReference>
<dbReference type="EMBL" id="CM001487">
    <property type="protein sequence ID" value="EIM56249.1"/>
    <property type="molecule type" value="Genomic_DNA"/>
</dbReference>
<evidence type="ECO:0000256" key="11">
    <source>
        <dbReference type="ARBA" id="ARBA00042730"/>
    </source>
</evidence>
<comment type="catalytic activity">
    <reaction evidence="5">
        <text>3-phenylpyruvate = enol-phenylpyruvate</text>
        <dbReference type="Rhea" id="RHEA:17097"/>
        <dbReference type="ChEBI" id="CHEBI:16815"/>
        <dbReference type="ChEBI" id="CHEBI:18005"/>
        <dbReference type="EC" id="5.3.2.1"/>
    </reaction>
</comment>
<dbReference type="Proteomes" id="UP000005753">
    <property type="component" value="Chromosome"/>
</dbReference>
<dbReference type="PANTHER" id="PTHR11954">
    <property type="entry name" value="D-DOPACHROME DECARBOXYLASE"/>
    <property type="match status" value="1"/>
</dbReference>
<evidence type="ECO:0000256" key="9">
    <source>
        <dbReference type="ARBA" id="ARBA00041631"/>
    </source>
</evidence>
<evidence type="ECO:0000256" key="7">
    <source>
        <dbReference type="ARBA" id="ARBA00038932"/>
    </source>
</evidence>
<protein>
    <recommendedName>
        <fullName evidence="11">L-dopachrome isomerase</fullName>
        <ecNumber evidence="8">5.3.2.1</ecNumber>
        <ecNumber evidence="7">5.3.3.12</ecNumber>
    </recommendedName>
    <alternativeName>
        <fullName evidence="9">L-dopachrome tautomerase</fullName>
    </alternativeName>
    <alternativeName>
        <fullName evidence="10">Phenylpyruvate tautomerase</fullName>
    </alternativeName>
</protein>
<reference evidence="12 13" key="1">
    <citation type="submission" date="2010-08" db="EMBL/GenBank/DDBJ databases">
        <authorList>
            <consortium name="US DOE Joint Genome Institute (JGI-PGF)"/>
            <person name="Lucas S."/>
            <person name="Copeland A."/>
            <person name="Lapidus A."/>
            <person name="Cheng J.-F."/>
            <person name="Bruce D."/>
            <person name="Goodwin L."/>
            <person name="Pitluck S."/>
            <person name="Land M.L."/>
            <person name="Hauser L."/>
            <person name="Chang Y.-J."/>
            <person name="Anderson I.J."/>
            <person name="Johnson E."/>
            <person name="Mulhopadhyay B."/>
            <person name="Kyrpides N."/>
            <person name="Woyke T.J."/>
        </authorList>
    </citation>
    <scope>NUCLEOTIDE SEQUENCE [LARGE SCALE GENOMIC DNA]</scope>
    <source>
        <strain evidence="12 13">6</strain>
    </source>
</reference>
<dbReference type="InterPro" id="IPR001398">
    <property type="entry name" value="Macrophage_inhib_fac"/>
</dbReference>
<dbReference type="EC" id="5.3.3.12" evidence="7"/>
<accession>I5AR26</accession>
<evidence type="ECO:0000313" key="12">
    <source>
        <dbReference type="EMBL" id="EIM56249.1"/>
    </source>
</evidence>
<keyword evidence="13" id="KW-1185">Reference proteome</keyword>
<dbReference type="EC" id="5.3.2.1" evidence="8"/>
<evidence type="ECO:0000313" key="13">
    <source>
        <dbReference type="Proteomes" id="UP000005753"/>
    </source>
</evidence>
<proteinExistence type="predicted"/>
<organism evidence="12 13">
    <name type="scientific">Eubacterium cellulosolvens (strain ATCC 43171 / JCM 9499 / 6)</name>
    <name type="common">Cillobacterium cellulosolvens</name>
    <dbReference type="NCBI Taxonomy" id="633697"/>
    <lineage>
        <taxon>Bacteria</taxon>
        <taxon>Bacillati</taxon>
        <taxon>Bacillota</taxon>
        <taxon>Clostridia</taxon>
        <taxon>Eubacteriales</taxon>
        <taxon>Eubacteriaceae</taxon>
        <taxon>Eubacterium</taxon>
    </lineage>
</organism>
<dbReference type="eggNOG" id="COG1942">
    <property type="taxonomic scope" value="Bacteria"/>
</dbReference>
<keyword evidence="3" id="KW-0964">Secreted</keyword>
<keyword evidence="4" id="KW-0413">Isomerase</keyword>
<dbReference type="OrthoDB" id="5769863at2"/>
<dbReference type="PANTHER" id="PTHR11954:SF6">
    <property type="entry name" value="MACROPHAGE MIGRATION INHIBITORY FACTOR"/>
    <property type="match status" value="1"/>
</dbReference>
<evidence type="ECO:0000256" key="2">
    <source>
        <dbReference type="ARBA" id="ARBA00022514"/>
    </source>
</evidence>
<dbReference type="GO" id="GO:0005615">
    <property type="term" value="C:extracellular space"/>
    <property type="evidence" value="ECO:0007669"/>
    <property type="project" value="UniProtKB-KW"/>
</dbReference>
<gene>
    <name evidence="12" type="ORF">EubceDRAFT1_0393</name>
</gene>
<dbReference type="STRING" id="633697.EubceDRAFT1_0393"/>
<comment type="subcellular location">
    <subcellularLocation>
        <location evidence="1">Secreted</location>
    </subcellularLocation>
</comment>
<name>I5AR26_EUBC6</name>
<dbReference type="HOGENOM" id="CLU_129906_0_0_9"/>
<sequence>MPFIDSKVSVKTTPEQREELKTKLGQAISLIPGKSENWLMINLEDEQNMYFRGDGQEATAFVSVSVYGQPDRSAFQKLTAELTKIYREILGISPDRMYVKYATTQDWGWNGNNF</sequence>
<evidence type="ECO:0000256" key="1">
    <source>
        <dbReference type="ARBA" id="ARBA00004613"/>
    </source>
</evidence>
<evidence type="ECO:0000256" key="3">
    <source>
        <dbReference type="ARBA" id="ARBA00022525"/>
    </source>
</evidence>
<comment type="catalytic activity">
    <reaction evidence="6">
        <text>L-dopachrome = 5,6-dihydroxyindole-2-carboxylate</text>
        <dbReference type="Rhea" id="RHEA:13041"/>
        <dbReference type="ChEBI" id="CHEBI:16875"/>
        <dbReference type="ChEBI" id="CHEBI:57509"/>
        <dbReference type="EC" id="5.3.3.12"/>
    </reaction>
</comment>
<evidence type="ECO:0000256" key="5">
    <source>
        <dbReference type="ARBA" id="ARBA00036735"/>
    </source>
</evidence>
<evidence type="ECO:0000256" key="6">
    <source>
        <dbReference type="ARBA" id="ARBA00036823"/>
    </source>
</evidence>
<evidence type="ECO:0000256" key="4">
    <source>
        <dbReference type="ARBA" id="ARBA00023235"/>
    </source>
</evidence>
<dbReference type="GO" id="GO:0050178">
    <property type="term" value="F:phenylpyruvate tautomerase activity"/>
    <property type="evidence" value="ECO:0007669"/>
    <property type="project" value="UniProtKB-EC"/>
</dbReference>
<dbReference type="InterPro" id="IPR014347">
    <property type="entry name" value="Tautomerase/MIF_sf"/>
</dbReference>
<dbReference type="Gene3D" id="3.30.429.10">
    <property type="entry name" value="Macrophage Migration Inhibitory Factor"/>
    <property type="match status" value="1"/>
</dbReference>
<reference evidence="12 13" key="2">
    <citation type="submission" date="2012-02" db="EMBL/GenBank/DDBJ databases">
        <title>Improved High-Quality Draft sequence of Eubacterium cellulosolvens 6.</title>
        <authorList>
            <consortium name="US DOE Joint Genome Institute"/>
            <person name="Lucas S."/>
            <person name="Han J."/>
            <person name="Lapidus A."/>
            <person name="Cheng J.-F."/>
            <person name="Goodwin L."/>
            <person name="Pitluck S."/>
            <person name="Peters L."/>
            <person name="Mikhailova N."/>
            <person name="Gu W."/>
            <person name="Detter J.C."/>
            <person name="Han C."/>
            <person name="Tapia R."/>
            <person name="Land M."/>
            <person name="Hauser L."/>
            <person name="Kyrpides N."/>
            <person name="Ivanova N."/>
            <person name="Pagani I."/>
            <person name="Johnson E."/>
            <person name="Mukhopadhyay B."/>
            <person name="Anderson I."/>
            <person name="Woyke T."/>
        </authorList>
    </citation>
    <scope>NUCLEOTIDE SEQUENCE [LARGE SCALE GENOMIC DNA]</scope>
    <source>
        <strain evidence="12 13">6</strain>
    </source>
</reference>
<evidence type="ECO:0000256" key="10">
    <source>
        <dbReference type="ARBA" id="ARBA00041912"/>
    </source>
</evidence>
<keyword evidence="2" id="KW-0202">Cytokine</keyword>